<name>A0ACC2UZG6_9TREE</name>
<dbReference type="EMBL" id="JASBWS010000173">
    <property type="protein sequence ID" value="KAJ9092468.1"/>
    <property type="molecule type" value="Genomic_DNA"/>
</dbReference>
<sequence>MSNEKIHFLDVASSLPGYRQSWSPNTLKTRLLLNAKQIPYTEQFISYPNIAPLLESYGVGPNPKGTPYTLPAIYHDSVPGMMMGSIEIARHLDALYPDAPVQAFPEPKDQSEALWTESQKTLNSLVFPDDSGFEALVFPKIPGILDPRGQDYFIRTRTEEHPERLSPLQWGSGPEEDFPAIVPAFNAYNEYLVRKRDQAAREGREGPFLWGETVSMGDIWLVSCLVWLRSAGEEWLDRLLAGEAVGMVRGVWEAFESRGWLTGQGEGRILEVSTV</sequence>
<accession>A0ACC2UZG6</accession>
<dbReference type="Proteomes" id="UP001230649">
    <property type="component" value="Unassembled WGS sequence"/>
</dbReference>
<evidence type="ECO:0000313" key="1">
    <source>
        <dbReference type="EMBL" id="KAJ9092468.1"/>
    </source>
</evidence>
<evidence type="ECO:0000313" key="2">
    <source>
        <dbReference type="Proteomes" id="UP001230649"/>
    </source>
</evidence>
<comment type="caution">
    <text evidence="1">The sequence shown here is derived from an EMBL/GenBank/DDBJ whole genome shotgun (WGS) entry which is preliminary data.</text>
</comment>
<protein>
    <submittedName>
        <fullName evidence="1">Uncharacterized protein</fullName>
    </submittedName>
</protein>
<gene>
    <name evidence="1" type="ORF">QFC20_007355</name>
</gene>
<reference evidence="1" key="1">
    <citation type="submission" date="2023-04" db="EMBL/GenBank/DDBJ databases">
        <title>Draft Genome sequencing of Naganishia species isolated from polar environments using Oxford Nanopore Technology.</title>
        <authorList>
            <person name="Leo P."/>
            <person name="Venkateswaran K."/>
        </authorList>
    </citation>
    <scope>NUCLEOTIDE SEQUENCE</scope>
    <source>
        <strain evidence="1">MNA-CCFEE 5262</strain>
    </source>
</reference>
<keyword evidence="2" id="KW-1185">Reference proteome</keyword>
<organism evidence="1 2">
    <name type="scientific">Naganishia adeliensis</name>
    <dbReference type="NCBI Taxonomy" id="92952"/>
    <lineage>
        <taxon>Eukaryota</taxon>
        <taxon>Fungi</taxon>
        <taxon>Dikarya</taxon>
        <taxon>Basidiomycota</taxon>
        <taxon>Agaricomycotina</taxon>
        <taxon>Tremellomycetes</taxon>
        <taxon>Filobasidiales</taxon>
        <taxon>Filobasidiaceae</taxon>
        <taxon>Naganishia</taxon>
    </lineage>
</organism>
<proteinExistence type="predicted"/>